<dbReference type="InterPro" id="IPR027417">
    <property type="entry name" value="P-loop_NTPase"/>
</dbReference>
<dbReference type="CDD" id="cd18660">
    <property type="entry name" value="CD1_tandem"/>
    <property type="match status" value="1"/>
</dbReference>
<evidence type="ECO:0000256" key="11">
    <source>
        <dbReference type="SAM" id="MobiDB-lite"/>
    </source>
</evidence>
<dbReference type="CDD" id="cd18659">
    <property type="entry name" value="CD2_tandem"/>
    <property type="match status" value="1"/>
</dbReference>
<dbReference type="RefSeq" id="XP_021857065.1">
    <property type="nucleotide sequence ID" value="XM_022001373.2"/>
</dbReference>
<dbReference type="SMART" id="SM00249">
    <property type="entry name" value="PHD"/>
    <property type="match status" value="1"/>
</dbReference>
<evidence type="ECO:0000256" key="9">
    <source>
        <dbReference type="ARBA" id="ARBA00023242"/>
    </source>
</evidence>
<gene>
    <name evidence="17" type="primary">LOC110796316</name>
</gene>
<dbReference type="GO" id="GO:0006338">
    <property type="term" value="P:chromatin remodeling"/>
    <property type="evidence" value="ECO:0000318"/>
    <property type="project" value="GO_Central"/>
</dbReference>
<dbReference type="Pfam" id="PF06465">
    <property type="entry name" value="DUF1087"/>
    <property type="match status" value="1"/>
</dbReference>
<evidence type="ECO:0000256" key="6">
    <source>
        <dbReference type="ARBA" id="ARBA00022801"/>
    </source>
</evidence>
<dbReference type="SMART" id="SM01147">
    <property type="entry name" value="DUF1087"/>
    <property type="match status" value="1"/>
</dbReference>
<feature type="domain" description="Chromo" evidence="12">
    <location>
        <begin position="100"/>
        <end position="182"/>
    </location>
</feature>
<dbReference type="InterPro" id="IPR000330">
    <property type="entry name" value="SNF2_N"/>
</dbReference>
<dbReference type="PROSITE" id="PS51192">
    <property type="entry name" value="HELICASE_ATP_BIND_1"/>
    <property type="match status" value="1"/>
</dbReference>
<evidence type="ECO:0000256" key="10">
    <source>
        <dbReference type="PROSITE-ProRule" id="PRU00146"/>
    </source>
</evidence>
<keyword evidence="2" id="KW-0479">Metal-binding</keyword>
<keyword evidence="7" id="KW-0862">Zinc</keyword>
<evidence type="ECO:0000256" key="7">
    <source>
        <dbReference type="ARBA" id="ARBA00022833"/>
    </source>
</evidence>
<dbReference type="PROSITE" id="PS50016">
    <property type="entry name" value="ZF_PHD_2"/>
    <property type="match status" value="1"/>
</dbReference>
<evidence type="ECO:0000256" key="4">
    <source>
        <dbReference type="ARBA" id="ARBA00022741"/>
    </source>
</evidence>
<dbReference type="SUPFAM" id="SSF54160">
    <property type="entry name" value="Chromo domain-like"/>
    <property type="match status" value="2"/>
</dbReference>
<keyword evidence="4" id="KW-0547">Nucleotide-binding</keyword>
<dbReference type="GO" id="GO:0005634">
    <property type="term" value="C:nucleus"/>
    <property type="evidence" value="ECO:0000318"/>
    <property type="project" value="GO_Central"/>
</dbReference>
<accession>A0A9R0K3G3</accession>
<keyword evidence="5 10" id="KW-0863">Zinc-finger</keyword>
<dbReference type="GO" id="GO:0008270">
    <property type="term" value="F:zinc ion binding"/>
    <property type="evidence" value="ECO:0007669"/>
    <property type="project" value="UniProtKB-KW"/>
</dbReference>
<keyword evidence="16" id="KW-1185">Reference proteome</keyword>
<dbReference type="InterPro" id="IPR016197">
    <property type="entry name" value="Chromo-like_dom_sf"/>
</dbReference>
<feature type="region of interest" description="Disordered" evidence="11">
    <location>
        <begin position="893"/>
        <end position="944"/>
    </location>
</feature>
<dbReference type="InterPro" id="IPR009462">
    <property type="entry name" value="CHD_II_SANT-like"/>
</dbReference>
<name>A0A9R0K3G3_SPIOL</name>
<dbReference type="GO" id="GO:0003677">
    <property type="term" value="F:DNA binding"/>
    <property type="evidence" value="ECO:0000318"/>
    <property type="project" value="GO_Central"/>
</dbReference>
<dbReference type="InterPro" id="IPR049730">
    <property type="entry name" value="SNF2/RAD54-like_C"/>
</dbReference>
<evidence type="ECO:0000256" key="2">
    <source>
        <dbReference type="ARBA" id="ARBA00022723"/>
    </source>
</evidence>
<dbReference type="InterPro" id="IPR012957">
    <property type="entry name" value="CHD_C2"/>
</dbReference>
<proteinExistence type="predicted"/>
<evidence type="ECO:0000256" key="5">
    <source>
        <dbReference type="ARBA" id="ARBA00022771"/>
    </source>
</evidence>
<dbReference type="Gene3D" id="3.30.40.10">
    <property type="entry name" value="Zinc/RING finger domain, C3HC4 (zinc finger)"/>
    <property type="match status" value="1"/>
</dbReference>
<dbReference type="Pfam" id="PF00176">
    <property type="entry name" value="SNF2-rel_dom"/>
    <property type="match status" value="1"/>
</dbReference>
<dbReference type="PROSITE" id="PS51194">
    <property type="entry name" value="HELICASE_CTER"/>
    <property type="match status" value="1"/>
</dbReference>
<dbReference type="CDD" id="cd18793">
    <property type="entry name" value="SF2_C_SNF"/>
    <property type="match status" value="1"/>
</dbReference>
<dbReference type="SUPFAM" id="SSF52540">
    <property type="entry name" value="P-loop containing nucleoside triphosphate hydrolases"/>
    <property type="match status" value="2"/>
</dbReference>
<protein>
    <submittedName>
        <fullName evidence="17">CHD3-type chromatin-remodeling factor PICKLE</fullName>
    </submittedName>
</protein>
<dbReference type="InterPro" id="IPR014001">
    <property type="entry name" value="Helicase_ATP-bd"/>
</dbReference>
<dbReference type="InterPro" id="IPR013083">
    <property type="entry name" value="Znf_RING/FYVE/PHD"/>
</dbReference>
<evidence type="ECO:0000259" key="14">
    <source>
        <dbReference type="PROSITE" id="PS51192"/>
    </source>
</evidence>
<dbReference type="SMART" id="SM00487">
    <property type="entry name" value="DEXDc"/>
    <property type="match status" value="1"/>
</dbReference>
<evidence type="ECO:0000256" key="3">
    <source>
        <dbReference type="ARBA" id="ARBA00022737"/>
    </source>
</evidence>
<dbReference type="InterPro" id="IPR001965">
    <property type="entry name" value="Znf_PHD"/>
</dbReference>
<dbReference type="PANTHER" id="PTHR45623:SF17">
    <property type="entry name" value="CHROMODOMAIN-HELICASE-DNA-BINDING PROTEIN 3-RELATED"/>
    <property type="match status" value="1"/>
</dbReference>
<dbReference type="KEGG" id="soe:110796316"/>
<keyword evidence="3" id="KW-0677">Repeat</keyword>
<feature type="compositionally biased region" description="Polar residues" evidence="11">
    <location>
        <begin position="1145"/>
        <end position="1165"/>
    </location>
</feature>
<dbReference type="Pfam" id="PF00628">
    <property type="entry name" value="PHD"/>
    <property type="match status" value="1"/>
</dbReference>
<evidence type="ECO:0000256" key="1">
    <source>
        <dbReference type="ARBA" id="ARBA00004123"/>
    </source>
</evidence>
<feature type="domain" description="Chromo" evidence="12">
    <location>
        <begin position="192"/>
        <end position="240"/>
    </location>
</feature>
<dbReference type="InterPro" id="IPR009463">
    <property type="entry name" value="DUF1087"/>
</dbReference>
<dbReference type="GO" id="GO:0140658">
    <property type="term" value="F:ATP-dependent chromatin remodeler activity"/>
    <property type="evidence" value="ECO:0000318"/>
    <property type="project" value="GO_Central"/>
</dbReference>
<evidence type="ECO:0000259" key="15">
    <source>
        <dbReference type="PROSITE" id="PS51194"/>
    </source>
</evidence>
<dbReference type="GeneID" id="110796316"/>
<dbReference type="SMART" id="SM01146">
    <property type="entry name" value="DUF1086"/>
    <property type="match status" value="1"/>
</dbReference>
<dbReference type="GO" id="GO:0000785">
    <property type="term" value="C:chromatin"/>
    <property type="evidence" value="ECO:0000318"/>
    <property type="project" value="GO_Central"/>
</dbReference>
<dbReference type="Gene3D" id="2.40.50.40">
    <property type="match status" value="2"/>
</dbReference>
<evidence type="ECO:0000256" key="8">
    <source>
        <dbReference type="ARBA" id="ARBA00022840"/>
    </source>
</evidence>
<dbReference type="GO" id="GO:0003682">
    <property type="term" value="F:chromatin binding"/>
    <property type="evidence" value="ECO:0000318"/>
    <property type="project" value="GO_Central"/>
</dbReference>
<organism evidence="16 17">
    <name type="scientific">Spinacia oleracea</name>
    <name type="common">Spinach</name>
    <dbReference type="NCBI Taxonomy" id="3562"/>
    <lineage>
        <taxon>Eukaryota</taxon>
        <taxon>Viridiplantae</taxon>
        <taxon>Streptophyta</taxon>
        <taxon>Embryophyta</taxon>
        <taxon>Tracheophyta</taxon>
        <taxon>Spermatophyta</taxon>
        <taxon>Magnoliopsida</taxon>
        <taxon>eudicotyledons</taxon>
        <taxon>Gunneridae</taxon>
        <taxon>Pentapetalae</taxon>
        <taxon>Caryophyllales</taxon>
        <taxon>Chenopodiaceae</taxon>
        <taxon>Chenopodioideae</taxon>
        <taxon>Anserineae</taxon>
        <taxon>Spinacia</taxon>
    </lineage>
</organism>
<feature type="domain" description="PHD-type" evidence="13">
    <location>
        <begin position="51"/>
        <end position="98"/>
    </location>
</feature>
<dbReference type="Pfam" id="PF00271">
    <property type="entry name" value="Helicase_C"/>
    <property type="match status" value="1"/>
</dbReference>
<dbReference type="InterPro" id="IPR019787">
    <property type="entry name" value="Znf_PHD-finger"/>
</dbReference>
<dbReference type="Pfam" id="PF08074">
    <property type="entry name" value="CHDCT2"/>
    <property type="match status" value="1"/>
</dbReference>
<keyword evidence="8" id="KW-0067">ATP-binding</keyword>
<dbReference type="Gene3D" id="3.40.50.300">
    <property type="entry name" value="P-loop containing nucleotide triphosphate hydrolases"/>
    <property type="match status" value="1"/>
</dbReference>
<dbReference type="InterPro" id="IPR038718">
    <property type="entry name" value="SNF2-like_sf"/>
</dbReference>
<dbReference type="InterPro" id="IPR000953">
    <property type="entry name" value="Chromo/chromo_shadow_dom"/>
</dbReference>
<dbReference type="GO" id="GO:0016887">
    <property type="term" value="F:ATP hydrolysis activity"/>
    <property type="evidence" value="ECO:0000318"/>
    <property type="project" value="GO_Central"/>
</dbReference>
<reference evidence="16" key="1">
    <citation type="journal article" date="2021" name="Nat. Commun.">
        <title>Genomic analyses provide insights into spinach domestication and the genetic basis of agronomic traits.</title>
        <authorList>
            <person name="Cai X."/>
            <person name="Sun X."/>
            <person name="Xu C."/>
            <person name="Sun H."/>
            <person name="Wang X."/>
            <person name="Ge C."/>
            <person name="Zhang Z."/>
            <person name="Wang Q."/>
            <person name="Fei Z."/>
            <person name="Jiao C."/>
            <person name="Wang Q."/>
        </authorList>
    </citation>
    <scope>NUCLEOTIDE SEQUENCE [LARGE SCALE GENOMIC DNA]</scope>
    <source>
        <strain evidence="16">cv. Varoflay</strain>
    </source>
</reference>
<dbReference type="SMART" id="SM00490">
    <property type="entry name" value="HELICc"/>
    <property type="match status" value="1"/>
</dbReference>
<feature type="region of interest" description="Disordered" evidence="11">
    <location>
        <begin position="1145"/>
        <end position="1174"/>
    </location>
</feature>
<keyword evidence="9" id="KW-0539">Nucleus</keyword>
<dbReference type="InterPro" id="IPR023780">
    <property type="entry name" value="Chromo_domain"/>
</dbReference>
<evidence type="ECO:0000313" key="16">
    <source>
        <dbReference type="Proteomes" id="UP000813463"/>
    </source>
</evidence>
<feature type="domain" description="Helicase C-terminal" evidence="15">
    <location>
        <begin position="612"/>
        <end position="773"/>
    </location>
</feature>
<reference evidence="17" key="2">
    <citation type="submission" date="2025-08" db="UniProtKB">
        <authorList>
            <consortium name="RefSeq"/>
        </authorList>
    </citation>
    <scope>IDENTIFICATION</scope>
    <source>
        <tissue evidence="17">Leaf</tissue>
    </source>
</reference>
<sequence length="1375" mass="157124">MSSLVERLRVRSERRPVYNIDVSDDEADIRHGKSGQPSETFERMVREDMKEDSCQLCGKSGNLHECETCTYAYHPKCLVPPMKAPFPAGWQCPECVSPLNEIEKILDYEMRPTAAEDVDASTLGSKQVFVKQYFVKWKGFSYLHCTWVPEKQFFEAFKTLPRLRTKVNNFHRQKSSASNTEDDFVAVRSEWTTVDRILACRGDDDEKEYLVKWKELQYDECSWESESDISAFESEIERFHIIQARRRRHSSKMRSLLRDSESHKKPKEFLQYEQSPDFLIGGTLHPYQLEGLNFLRFSWSKQTHVILADEMGLGKTIQSIAFLASLLGEGVYPHLVVAPLSTLRNWEREFATWAPQMNVIMYVGSSQARSVIREYEFYYPKKSLSTKLKKKKSGQISSESKQDRIKFDVLLTSYEMINLDSASLKPIKWECMIVDEGHRLKNKDSKLFLMLKQYHSKHRVLLTGTPLQNNLDELFMLMHFLDAGKFGSLEEFQEEFKDINQEEQISRLHKMLAPHLLRRVKKDVLKEMPPKKELILRVELSSKQKEYYKAILTRNYELLTRKGGGQISLINVVMELRKLCCHPYMLEGVEPVIPDSNESFKQLLESSGKLQLLDKMMVKLKEQGHRVLIYTQFQNMLDILEDYMTYKKWQYERIDGKVSGAERQIRIDRFNAKNSSRFGFLLSTRAGGLGINLATADTVIIYDSDWNPHADLQAMARAHRLGQTNKVMIYRLITRGSIEERMMQMTKKKMVLEHLVVGKLKTQNINQEELDDIIRYGSKELFVDETEEAKARQIHYDDAAIDRLLDRERTGDDEETTLDEVDDNGFLKAFKVANFKYIDEAEASAKEAAQKAAAETKSTVNNPERSNFWEDLLKDKYEVHKVEEFNSLGKGKRSRKQMVSVEDDDLAGLEEVSSDGEDDNYEAELTDSETTSTGAPAGRRTNKKRARVDGMEAFPLMEGEGKLFRVLGFNQSQRAVFVQVLMRFGVGEFDWAEFVPRLKQKTYEEIKEYGTLFLSHLAEEITDSSNFSDGVPKEGLRVQDVLVRIAVLLLIRDKVKSATGNPDGPLFADDIFLRYPTLKGGRVWKRGHDLILLRAVLKHGYGRWQAILDDKELKIQEVICQELNLQMINLASLGVGGNQAQIGSQMANNETSGDSMKGPVSQNGSAAEPAAGGTDPNTLLYQFREMQRRQVEFIKKRVLLLEKGLNAEYQKEYFGDGKSNGDCSEEPENAYKATGMTTATAEVVAELADKLPRIEVLASEEVASACHDSDPRREQLAHHYNQMCKIMTENEKESVKASIVKEADQNLGKTLHQLEDLCGKVNQILTVPQNHPTVDGPASKDQQQRGEAQISVQATEIKGQDVEMAEAEVGAKEGK</sequence>
<dbReference type="InterPro" id="IPR001650">
    <property type="entry name" value="Helicase_C-like"/>
</dbReference>
<feature type="region of interest" description="Disordered" evidence="11">
    <location>
        <begin position="1329"/>
        <end position="1375"/>
    </location>
</feature>
<dbReference type="OrthoDB" id="5857104at2759"/>
<evidence type="ECO:0000259" key="12">
    <source>
        <dbReference type="PROSITE" id="PS50013"/>
    </source>
</evidence>
<dbReference type="SMART" id="SM00298">
    <property type="entry name" value="CHROMO"/>
    <property type="match status" value="2"/>
</dbReference>
<evidence type="ECO:0000259" key="13">
    <source>
        <dbReference type="PROSITE" id="PS50016"/>
    </source>
</evidence>
<dbReference type="GO" id="GO:0042393">
    <property type="term" value="F:histone binding"/>
    <property type="evidence" value="ECO:0000318"/>
    <property type="project" value="GO_Central"/>
</dbReference>
<dbReference type="Pfam" id="PF00385">
    <property type="entry name" value="Chromo"/>
    <property type="match status" value="2"/>
</dbReference>
<feature type="compositionally biased region" description="Acidic residues" evidence="11">
    <location>
        <begin position="901"/>
        <end position="927"/>
    </location>
</feature>
<feature type="domain" description="Helicase ATP-binding" evidence="14">
    <location>
        <begin position="296"/>
        <end position="484"/>
    </location>
</feature>
<dbReference type="Gene3D" id="3.40.50.10810">
    <property type="entry name" value="Tandem AAA-ATPase domain"/>
    <property type="match status" value="1"/>
</dbReference>
<dbReference type="GO" id="GO:0005524">
    <property type="term" value="F:ATP binding"/>
    <property type="evidence" value="ECO:0007669"/>
    <property type="project" value="UniProtKB-KW"/>
</dbReference>
<dbReference type="PROSITE" id="PS50013">
    <property type="entry name" value="CHROMO_2"/>
    <property type="match status" value="2"/>
</dbReference>
<comment type="subcellular location">
    <subcellularLocation>
        <location evidence="1">Nucleus</location>
    </subcellularLocation>
</comment>
<dbReference type="Proteomes" id="UP000813463">
    <property type="component" value="Chromosome 1"/>
</dbReference>
<evidence type="ECO:0000313" key="17">
    <source>
        <dbReference type="RefSeq" id="XP_021857065.1"/>
    </source>
</evidence>
<dbReference type="Pfam" id="PF06461">
    <property type="entry name" value="CHDII_SANT-like"/>
    <property type="match status" value="1"/>
</dbReference>
<dbReference type="PANTHER" id="PTHR45623">
    <property type="entry name" value="CHROMODOMAIN-HELICASE-DNA-BINDING PROTEIN 3-RELATED-RELATED"/>
    <property type="match status" value="1"/>
</dbReference>
<dbReference type="Gene3D" id="1.10.10.60">
    <property type="entry name" value="Homeodomain-like"/>
    <property type="match status" value="1"/>
</dbReference>
<keyword evidence="6" id="KW-0378">Hydrolase</keyword>